<evidence type="ECO:0000313" key="1">
    <source>
        <dbReference type="EMBL" id="EDT48134.1"/>
    </source>
</evidence>
<evidence type="ECO:0000313" key="2">
    <source>
        <dbReference type="Proteomes" id="UP000005602"/>
    </source>
</evidence>
<reference evidence="1" key="2">
    <citation type="submission" date="2013-09" db="EMBL/GenBank/DDBJ databases">
        <title>Draft genome sequence of Streptococcus infantarius subsp. infantarius ATCC BAA-102.</title>
        <authorList>
            <person name="Sudarsanam P."/>
            <person name="Ley R."/>
            <person name="Guruge J."/>
            <person name="Turnbaugh P.J."/>
            <person name="Mahowald M."/>
            <person name="Liep D."/>
            <person name="Gordon J."/>
        </authorList>
    </citation>
    <scope>NUCLEOTIDE SEQUENCE</scope>
    <source>
        <strain evidence="1">ATCC BAA-102</strain>
    </source>
</reference>
<sequence length="43" mass="5054">MTRAKTQLFLTKKSKMAKNQALSVSKKILKKTQLKKLRVFEFI</sequence>
<reference evidence="1" key="1">
    <citation type="submission" date="2008-03" db="EMBL/GenBank/DDBJ databases">
        <authorList>
            <person name="Fulton L."/>
            <person name="Clifton S."/>
            <person name="Fulton B."/>
            <person name="Xu J."/>
            <person name="Minx P."/>
            <person name="Pepin K.H."/>
            <person name="Johnson M."/>
            <person name="Thiruvilangam P."/>
            <person name="Bhonagiri V."/>
            <person name="Nash W.E."/>
            <person name="Mardis E.R."/>
            <person name="Wilson R.K."/>
        </authorList>
    </citation>
    <scope>NUCLEOTIDE SEQUENCE</scope>
    <source>
        <strain evidence="1">ATCC BAA-102</strain>
    </source>
</reference>
<name>A0ABM9XG29_9STRE</name>
<accession>A0ABM9XG29</accession>
<dbReference type="EMBL" id="ABJK02000016">
    <property type="protein sequence ID" value="EDT48134.1"/>
    <property type="molecule type" value="Genomic_DNA"/>
</dbReference>
<dbReference type="Proteomes" id="UP000005602">
    <property type="component" value="Unassembled WGS sequence"/>
</dbReference>
<protein>
    <submittedName>
        <fullName evidence="1">Uncharacterized protein</fullName>
    </submittedName>
</protein>
<proteinExistence type="predicted"/>
<organism evidence="1 2">
    <name type="scientific">Streptococcus infantarius subsp. infantarius ATCC BAA-102</name>
    <dbReference type="NCBI Taxonomy" id="471872"/>
    <lineage>
        <taxon>Bacteria</taxon>
        <taxon>Bacillati</taxon>
        <taxon>Bacillota</taxon>
        <taxon>Bacilli</taxon>
        <taxon>Lactobacillales</taxon>
        <taxon>Streptococcaceae</taxon>
        <taxon>Streptococcus</taxon>
    </lineage>
</organism>
<gene>
    <name evidence="1" type="ORF">STRINF_00701</name>
</gene>
<comment type="caution">
    <text evidence="1">The sequence shown here is derived from an EMBL/GenBank/DDBJ whole genome shotgun (WGS) entry which is preliminary data.</text>
</comment>
<keyword evidence="2" id="KW-1185">Reference proteome</keyword>